<dbReference type="Proteomes" id="UP000475532">
    <property type="component" value="Unassembled WGS sequence"/>
</dbReference>
<evidence type="ECO:0000313" key="3">
    <source>
        <dbReference type="EMBL" id="NEA28470.1"/>
    </source>
</evidence>
<dbReference type="Pfam" id="PF26526">
    <property type="entry name" value="DUF8175"/>
    <property type="match status" value="1"/>
</dbReference>
<organism evidence="3 4">
    <name type="scientific">Actinomadura bangladeshensis</name>
    <dbReference type="NCBI Taxonomy" id="453573"/>
    <lineage>
        <taxon>Bacteria</taxon>
        <taxon>Bacillati</taxon>
        <taxon>Actinomycetota</taxon>
        <taxon>Actinomycetes</taxon>
        <taxon>Streptosporangiales</taxon>
        <taxon>Thermomonosporaceae</taxon>
        <taxon>Actinomadura</taxon>
    </lineage>
</organism>
<dbReference type="RefSeq" id="WP_163062911.1">
    <property type="nucleotide sequence ID" value="NZ_JAAGLI010001060.1"/>
</dbReference>
<evidence type="ECO:0000256" key="1">
    <source>
        <dbReference type="SAM" id="Phobius"/>
    </source>
</evidence>
<sequence>MSRPSQSMGQPRDVPWWRRRRVIAVSVVGGGVLLGMAAPSVFRTAPTPTPVIVRTTAEAGQLVSAPQVSFAGVWWRDYHGVLLPYSAQDGPRDTEGDLAAGFARTPRGALLAAVHIAVRAGMQWGTQVFGPTIQRQVIGPDTDVLMDSTRETYEKHWGDRRDGEPLGRGYVVLEGFRWLGYSPEVASVDLLSAGPGDSDVTVRAVTRLQLRWQDGDWRVVAPPGGTWAGTAAPIKSLDGYVRFPHGSH</sequence>
<proteinExistence type="predicted"/>
<dbReference type="EMBL" id="JAAGLI010001060">
    <property type="protein sequence ID" value="NEA28470.1"/>
    <property type="molecule type" value="Genomic_DNA"/>
</dbReference>
<evidence type="ECO:0000313" key="4">
    <source>
        <dbReference type="Proteomes" id="UP000475532"/>
    </source>
</evidence>
<keyword evidence="1" id="KW-1133">Transmembrane helix</keyword>
<protein>
    <recommendedName>
        <fullName evidence="2">DUF8175 domain-containing protein</fullName>
    </recommendedName>
</protein>
<dbReference type="AlphaFoldDB" id="A0A6L9QSN1"/>
<name>A0A6L9QSN1_9ACTN</name>
<keyword evidence="1" id="KW-0472">Membrane</keyword>
<keyword evidence="1" id="KW-0812">Transmembrane</keyword>
<evidence type="ECO:0000259" key="2">
    <source>
        <dbReference type="Pfam" id="PF26526"/>
    </source>
</evidence>
<feature type="transmembrane region" description="Helical" evidence="1">
    <location>
        <begin position="21"/>
        <end position="42"/>
    </location>
</feature>
<feature type="domain" description="DUF8175" evidence="2">
    <location>
        <begin position="53"/>
        <end position="242"/>
    </location>
</feature>
<gene>
    <name evidence="3" type="ORF">G3I70_39130</name>
</gene>
<comment type="caution">
    <text evidence="3">The sequence shown here is derived from an EMBL/GenBank/DDBJ whole genome shotgun (WGS) entry which is preliminary data.</text>
</comment>
<reference evidence="3 4" key="1">
    <citation type="submission" date="2020-01" db="EMBL/GenBank/DDBJ databases">
        <title>Insect and environment-associated Actinomycetes.</title>
        <authorList>
            <person name="Currrie C."/>
            <person name="Chevrette M."/>
            <person name="Carlson C."/>
            <person name="Stubbendieck R."/>
            <person name="Wendt-Pienkowski E."/>
        </authorList>
    </citation>
    <scope>NUCLEOTIDE SEQUENCE [LARGE SCALE GENOMIC DNA]</scope>
    <source>
        <strain evidence="3 4">SID10258</strain>
    </source>
</reference>
<accession>A0A6L9QSN1</accession>
<dbReference type="InterPro" id="IPR058488">
    <property type="entry name" value="DUF8175"/>
</dbReference>